<sequence length="736" mass="79538">MSFPVDNSSLGRSAIHRESSRKPGSSSQHRELDTPGTFVDAFLTIHDQIKAARTGSASRLDGHNLSIGAIVAVARHGAPVRLDDSREVKEKVAKSRQVMEDLLKSHISVYGVSTGFGGSADTRTKAYDTLGRALLQHQSSGVISVNPPSSLPLNHAAATTIMPESWVRAAMLVRCNSLVRGHSAVRWEILEALTNFLQHGITPVVPLRGSISASGDLSPLSYVALAINGNPAIGVYSGTGAKRRIVPAPQAIEEAGIKATTLAPKEQLGLLNGTAFSSAAASLALAEATQLAVLAQVCTAMGTEALLGTRGSYVPFIHETARPHPGQVEVAQVVTRLLDGSRFATEAYEEVKTVDQDQNQLRQDRYALRTSPQFIGPQIEDLLHAIHAVTQECNSTTDNPLVNGENGHVYHGGNFQAMSVTNAMEKTRLALHHLGRIIFAQVSELVNPAMNRGLPPSLAATDPSVNYHAKGLDIASAAYVSELGYLANPVSTHIQSAELHNQSVNSLALISARVTINSTEVLSMLTASYLYLLCQALDLRTMQLEFKTTLSDLLASLLNQHLSKWLKNREDVVLAKVTNVVNESLDKTTTMDAVARMKVVADHVAAPLMDALGLSMTTDAIKAIHHIREEFAVKSAELLQSLRHQYLDGSRGQTPASQYMGKTKDIYEFIRRDLGVKMHGIENLMSFEGGMHSTGRSIGQNVTRIYEAIRDGEMYDILANLVAMPRQRDGLAFAKL</sequence>
<dbReference type="eggNOG" id="KOG0222">
    <property type="taxonomic scope" value="Eukaryota"/>
</dbReference>
<dbReference type="OMA" id="AFIACRY"/>
<gene>
    <name evidence="4" type="ORF">PIIN_02587</name>
</gene>
<dbReference type="OrthoDB" id="10051290at2759"/>
<dbReference type="CDD" id="cd00332">
    <property type="entry name" value="PAL-HAL"/>
    <property type="match status" value="1"/>
</dbReference>
<keyword evidence="5" id="KW-1185">Reference proteome</keyword>
<organism evidence="4 5">
    <name type="scientific">Serendipita indica (strain DSM 11827)</name>
    <name type="common">Root endophyte fungus</name>
    <name type="synonym">Piriformospora indica</name>
    <dbReference type="NCBI Taxonomy" id="1109443"/>
    <lineage>
        <taxon>Eukaryota</taxon>
        <taxon>Fungi</taxon>
        <taxon>Dikarya</taxon>
        <taxon>Basidiomycota</taxon>
        <taxon>Agaricomycotina</taxon>
        <taxon>Agaricomycetes</taxon>
        <taxon>Sebacinales</taxon>
        <taxon>Serendipitaceae</taxon>
        <taxon>Serendipita</taxon>
    </lineage>
</organism>
<dbReference type="InterPro" id="IPR001106">
    <property type="entry name" value="Aromatic_Lyase"/>
</dbReference>
<reference evidence="4 5" key="1">
    <citation type="journal article" date="2011" name="PLoS Pathog.">
        <title>Endophytic Life Strategies Decoded by Genome and Transcriptome Analyses of the Mutualistic Root Symbiont Piriformospora indica.</title>
        <authorList>
            <person name="Zuccaro A."/>
            <person name="Lahrmann U."/>
            <person name="Guldener U."/>
            <person name="Langen G."/>
            <person name="Pfiffi S."/>
            <person name="Biedenkopf D."/>
            <person name="Wong P."/>
            <person name="Samans B."/>
            <person name="Grimm C."/>
            <person name="Basiewicz M."/>
            <person name="Murat C."/>
            <person name="Martin F."/>
            <person name="Kogel K.H."/>
        </authorList>
    </citation>
    <scope>NUCLEOTIDE SEQUENCE [LARGE SCALE GENOMIC DNA]</scope>
    <source>
        <strain evidence="4 5">DSM 11827</strain>
    </source>
</reference>
<evidence type="ECO:0000313" key="4">
    <source>
        <dbReference type="EMBL" id="CCA68723.1"/>
    </source>
</evidence>
<dbReference type="InterPro" id="IPR008948">
    <property type="entry name" value="L-Aspartase-like"/>
</dbReference>
<evidence type="ECO:0000256" key="1">
    <source>
        <dbReference type="ARBA" id="ARBA00007238"/>
    </source>
</evidence>
<feature type="region of interest" description="Disordered" evidence="3">
    <location>
        <begin position="1"/>
        <end position="33"/>
    </location>
</feature>
<accession>G4TBL9</accession>
<evidence type="ECO:0000313" key="5">
    <source>
        <dbReference type="Proteomes" id="UP000007148"/>
    </source>
</evidence>
<dbReference type="Gene3D" id="1.20.200.10">
    <property type="entry name" value="Fumarase/aspartase (Central domain)"/>
    <property type="match status" value="1"/>
</dbReference>
<dbReference type="GO" id="GO:0016841">
    <property type="term" value="F:ammonia-lyase activity"/>
    <property type="evidence" value="ECO:0007669"/>
    <property type="project" value="InterPro"/>
</dbReference>
<dbReference type="InParanoid" id="G4TBL9"/>
<dbReference type="EMBL" id="CAFZ01000038">
    <property type="protein sequence ID" value="CCA68723.1"/>
    <property type="molecule type" value="Genomic_DNA"/>
</dbReference>
<dbReference type="AlphaFoldDB" id="G4TBL9"/>
<dbReference type="Gene3D" id="1.10.274.20">
    <property type="entry name" value="Phenylalanine ammonia-lyase 1, domain 3"/>
    <property type="match status" value="1"/>
</dbReference>
<dbReference type="InterPro" id="IPR023144">
    <property type="entry name" value="Phe_NH3-lyase_shielding_dom_sf"/>
</dbReference>
<protein>
    <submittedName>
        <fullName evidence="4">Related to phenylalanine ammonia-lyase</fullName>
    </submittedName>
</protein>
<dbReference type="PROSITE" id="PS00488">
    <property type="entry name" value="PAL_HISTIDASE"/>
    <property type="match status" value="1"/>
</dbReference>
<keyword evidence="2 4" id="KW-0456">Lyase</keyword>
<evidence type="ECO:0000256" key="3">
    <source>
        <dbReference type="SAM" id="MobiDB-lite"/>
    </source>
</evidence>
<comment type="similarity">
    <text evidence="1 2">Belongs to the PAL/histidase family.</text>
</comment>
<dbReference type="Proteomes" id="UP000007148">
    <property type="component" value="Unassembled WGS sequence"/>
</dbReference>
<dbReference type="SUPFAM" id="SSF48557">
    <property type="entry name" value="L-aspartase-like"/>
    <property type="match status" value="1"/>
</dbReference>
<feature type="compositionally biased region" description="Polar residues" evidence="3">
    <location>
        <begin position="1"/>
        <end position="11"/>
    </location>
</feature>
<evidence type="ECO:0000256" key="2">
    <source>
        <dbReference type="RuleBase" id="RU003954"/>
    </source>
</evidence>
<dbReference type="GO" id="GO:0005737">
    <property type="term" value="C:cytoplasm"/>
    <property type="evidence" value="ECO:0007669"/>
    <property type="project" value="InterPro"/>
</dbReference>
<dbReference type="Gene3D" id="1.10.275.10">
    <property type="entry name" value="Fumarase/aspartase (N-terminal domain)"/>
    <property type="match status" value="1"/>
</dbReference>
<name>G4TBL9_SERID</name>
<dbReference type="Pfam" id="PF00221">
    <property type="entry name" value="Lyase_aromatic"/>
    <property type="match status" value="1"/>
</dbReference>
<dbReference type="NCBIfam" id="TIGR01226">
    <property type="entry name" value="phe_am_lyase"/>
    <property type="match status" value="1"/>
</dbReference>
<dbReference type="InterPro" id="IPR024083">
    <property type="entry name" value="Fumarase/histidase_N"/>
</dbReference>
<comment type="caution">
    <text evidence="4">The sequence shown here is derived from an EMBL/GenBank/DDBJ whole genome shotgun (WGS) entry which is preliminary data.</text>
</comment>
<dbReference type="InterPro" id="IPR005922">
    <property type="entry name" value="Phe_NH3-lyase"/>
</dbReference>
<proteinExistence type="inferred from homology"/>
<dbReference type="HOGENOM" id="CLU_014801_3_1_1"/>
<dbReference type="InterPro" id="IPR022313">
    <property type="entry name" value="Phe/His_NH3-lyase_AS"/>
</dbReference>
<dbReference type="GO" id="GO:0006559">
    <property type="term" value="P:L-phenylalanine catabolic process"/>
    <property type="evidence" value="ECO:0007669"/>
    <property type="project" value="InterPro"/>
</dbReference>
<dbReference type="STRING" id="1109443.G4TBL9"/>
<dbReference type="PANTHER" id="PTHR10362">
    <property type="entry name" value="HISTIDINE AMMONIA-LYASE"/>
    <property type="match status" value="1"/>
</dbReference>